<dbReference type="GO" id="GO:0032259">
    <property type="term" value="P:methylation"/>
    <property type="evidence" value="ECO:0007669"/>
    <property type="project" value="UniProtKB-KW"/>
</dbReference>
<evidence type="ECO:0000256" key="8">
    <source>
        <dbReference type="SAM" id="MobiDB-lite"/>
    </source>
</evidence>
<dbReference type="Gene3D" id="3.40.50.150">
    <property type="entry name" value="Vaccinia Virus protein VP39"/>
    <property type="match status" value="1"/>
</dbReference>
<evidence type="ECO:0000256" key="2">
    <source>
        <dbReference type="ARBA" id="ARBA00022723"/>
    </source>
</evidence>
<dbReference type="GO" id="GO:0006412">
    <property type="term" value="P:translation"/>
    <property type="evidence" value="ECO:0007669"/>
    <property type="project" value="InterPro"/>
</dbReference>
<dbReference type="Pfam" id="PF09243">
    <property type="entry name" value="Rsm22"/>
    <property type="match status" value="1"/>
</dbReference>
<evidence type="ECO:0000313" key="9">
    <source>
        <dbReference type="EMBL" id="CAB4003747.1"/>
    </source>
</evidence>
<dbReference type="GO" id="GO:0008168">
    <property type="term" value="F:methyltransferase activity"/>
    <property type="evidence" value="ECO:0007669"/>
    <property type="project" value="UniProtKB-KW"/>
</dbReference>
<dbReference type="PANTHER" id="PTHR13184">
    <property type="entry name" value="37S RIBOSOMAL PROTEIN S22"/>
    <property type="match status" value="1"/>
</dbReference>
<evidence type="ECO:0000256" key="3">
    <source>
        <dbReference type="ARBA" id="ARBA00022946"/>
    </source>
</evidence>
<feature type="compositionally biased region" description="Basic and acidic residues" evidence="8">
    <location>
        <begin position="36"/>
        <end position="49"/>
    </location>
</feature>
<reference evidence="9" key="1">
    <citation type="submission" date="2020-04" db="EMBL/GenBank/DDBJ databases">
        <authorList>
            <person name="Alioto T."/>
            <person name="Alioto T."/>
            <person name="Gomez Garrido J."/>
        </authorList>
    </citation>
    <scope>NUCLEOTIDE SEQUENCE</scope>
    <source>
        <strain evidence="9">A484AB</strain>
    </source>
</reference>
<dbReference type="PANTHER" id="PTHR13184:SF5">
    <property type="entry name" value="METHYLTRANSFERASE-LIKE PROTEIN 17, MITOCHONDRIAL"/>
    <property type="match status" value="1"/>
</dbReference>
<keyword evidence="2" id="KW-0479">Metal-binding</keyword>
<sequence>MRLFFYFSKSSHGSINVGERLNKTAFVLVKCCTSKTNDEPSSTDREISRSNKWGYTPQENGFKKHDKNTTGLYHLGTINLPLQLETNLNEYLRKFPSKLLVEDAVQLSKHLQNRGRPTERTWTKYKEAKAARKQLRENAEIQPPNDTQSEIGIRLAAKDVDILPSSSETHIEKPTRASLTRKPKMQEYKIIRYQKRQAAAYAADRVPASYGATLRVLHEIAKREKDFKPETVLDFGSGVGTATWAVHELWKDSIKIYQCVDVSHDMNGTAEYLLRSSEGYRTPHYIPRIYFKEYLPVTDKVTYDIVLASYSLSEIPFSRARQEILESLWRKTNHFLVIVEKGNNEGFDITTQARDLVADSQKEKPVMKNYSSPEIDDEFKRSLGFVYSPCPHDLVCPRFDVNTRDQPCNFEQRVQLSFAQRKSNLKKYGYYNEMFSYVVLRKGERCTEGLDWARLLRPVRLREKHVICNFCSKNGSLEQKILTKRKDSEIYKCVRHRAKWGDLLPVDVEKKDQVDAEKKRPS</sequence>
<feature type="region of interest" description="Disordered" evidence="8">
    <location>
        <begin position="35"/>
        <end position="65"/>
    </location>
</feature>
<dbReference type="EMBL" id="CACRXK020004715">
    <property type="protein sequence ID" value="CAB4003747.1"/>
    <property type="molecule type" value="Genomic_DNA"/>
</dbReference>
<feature type="compositionally biased region" description="Polar residues" evidence="8">
    <location>
        <begin position="50"/>
        <end position="59"/>
    </location>
</feature>
<dbReference type="GO" id="GO:0051536">
    <property type="term" value="F:iron-sulfur cluster binding"/>
    <property type="evidence" value="ECO:0007669"/>
    <property type="project" value="UniProtKB-KW"/>
</dbReference>
<evidence type="ECO:0000256" key="6">
    <source>
        <dbReference type="ARBA" id="ARBA00023128"/>
    </source>
</evidence>
<dbReference type="InterPro" id="IPR029063">
    <property type="entry name" value="SAM-dependent_MTases_sf"/>
</dbReference>
<dbReference type="GO" id="GO:0005763">
    <property type="term" value="C:mitochondrial small ribosomal subunit"/>
    <property type="evidence" value="ECO:0007669"/>
    <property type="project" value="TreeGrafter"/>
</dbReference>
<keyword evidence="9" id="KW-0808">Transferase</keyword>
<evidence type="ECO:0000256" key="1">
    <source>
        <dbReference type="ARBA" id="ARBA00004173"/>
    </source>
</evidence>
<evidence type="ECO:0000256" key="4">
    <source>
        <dbReference type="ARBA" id="ARBA00023004"/>
    </source>
</evidence>
<keyword evidence="3" id="KW-0809">Transit peptide</keyword>
<dbReference type="SUPFAM" id="SSF53335">
    <property type="entry name" value="S-adenosyl-L-methionine-dependent methyltransferases"/>
    <property type="match status" value="1"/>
</dbReference>
<keyword evidence="10" id="KW-1185">Reference proteome</keyword>
<protein>
    <submittedName>
        <fullName evidence="9">Methyltransferase 17, mitochondrial</fullName>
    </submittedName>
</protein>
<evidence type="ECO:0000313" key="10">
    <source>
        <dbReference type="Proteomes" id="UP001152795"/>
    </source>
</evidence>
<dbReference type="AlphaFoldDB" id="A0A7D9E7W7"/>
<comment type="subcellular location">
    <subcellularLocation>
        <location evidence="1">Mitochondrion</location>
    </subcellularLocation>
</comment>
<keyword evidence="5" id="KW-0411">Iron-sulfur</keyword>
<dbReference type="GO" id="GO:0046872">
    <property type="term" value="F:metal ion binding"/>
    <property type="evidence" value="ECO:0007669"/>
    <property type="project" value="UniProtKB-KW"/>
</dbReference>
<dbReference type="OrthoDB" id="421327at2759"/>
<keyword evidence="6" id="KW-0496">Mitochondrion</keyword>
<proteinExistence type="predicted"/>
<dbReference type="GO" id="GO:0003735">
    <property type="term" value="F:structural constituent of ribosome"/>
    <property type="evidence" value="ECO:0007669"/>
    <property type="project" value="TreeGrafter"/>
</dbReference>
<evidence type="ECO:0000256" key="5">
    <source>
        <dbReference type="ARBA" id="ARBA00023014"/>
    </source>
</evidence>
<name>A0A7D9E7W7_PARCT</name>
<keyword evidence="4" id="KW-0408">Iron</keyword>
<accession>A0A7D9E7W7</accession>
<comment type="caution">
    <text evidence="9">The sequence shown here is derived from an EMBL/GenBank/DDBJ whole genome shotgun (WGS) entry which is preliminary data.</text>
</comment>
<organism evidence="9 10">
    <name type="scientific">Paramuricea clavata</name>
    <name type="common">Red gorgonian</name>
    <name type="synonym">Violescent sea-whip</name>
    <dbReference type="NCBI Taxonomy" id="317549"/>
    <lineage>
        <taxon>Eukaryota</taxon>
        <taxon>Metazoa</taxon>
        <taxon>Cnidaria</taxon>
        <taxon>Anthozoa</taxon>
        <taxon>Octocorallia</taxon>
        <taxon>Malacalcyonacea</taxon>
        <taxon>Plexauridae</taxon>
        <taxon>Paramuricea</taxon>
    </lineage>
</organism>
<keyword evidence="9" id="KW-0489">Methyltransferase</keyword>
<dbReference type="InterPro" id="IPR052571">
    <property type="entry name" value="Mt_RNA_Methyltransferase"/>
</dbReference>
<dbReference type="InterPro" id="IPR015324">
    <property type="entry name" value="Ribosomal_Rsm22-like"/>
</dbReference>
<dbReference type="Proteomes" id="UP001152795">
    <property type="component" value="Unassembled WGS sequence"/>
</dbReference>
<comment type="function">
    <text evidence="7">Mitochondrial ribosome (mitoribosome) assembly factor. Binds at the interface of the head and body domains of the mitochondrial small ribosomal subunit (mt-SSU), occluding the mRNA channel and preventing compaction of the head domain towards the body. Probable inactive methyltransferase: retains the characteristic folding and ability to bind S-adenosyl-L-methionine, but it probably lost its methyltransferase activity.</text>
</comment>
<gene>
    <name evidence="9" type="ORF">PACLA_8A048069</name>
</gene>
<evidence type="ECO:0000256" key="7">
    <source>
        <dbReference type="ARBA" id="ARBA00045681"/>
    </source>
</evidence>